<protein>
    <submittedName>
        <fullName evidence="1">Uncharacterized protein</fullName>
    </submittedName>
</protein>
<gene>
    <name evidence="1" type="ORF">H696_00465</name>
</gene>
<name>A0A058ZEQ9_FONAL</name>
<keyword evidence="2" id="KW-1185">Reference proteome</keyword>
<proteinExistence type="predicted"/>
<dbReference type="AlphaFoldDB" id="A0A058ZEQ9"/>
<organism evidence="1">
    <name type="scientific">Fonticula alba</name>
    <name type="common">Slime mold</name>
    <dbReference type="NCBI Taxonomy" id="691883"/>
    <lineage>
        <taxon>Eukaryota</taxon>
        <taxon>Rotosphaerida</taxon>
        <taxon>Fonticulaceae</taxon>
        <taxon>Fonticula</taxon>
    </lineage>
</organism>
<evidence type="ECO:0000313" key="2">
    <source>
        <dbReference type="Proteomes" id="UP000030693"/>
    </source>
</evidence>
<sequence>MLVMAGACGRGVPPRARARIRSAFGCLSPARPWPSRLPPTPRATHCRGMCCCSLAPSSLGFADVCMSIIFLSPAGEMQRGCAMPIILGCDATHPSGHPDGWLHSSVWKSRERISAGEALPPVPLRGARGAGHASCFLLQSSKGMYTRLPRGASFYVGRPSASHGESEAARTCGGQMARAAPGGRLICVPPRRKRGLHVSVPHPPRGVVGVSLALFPAIHMVDRRCALTVLSRA</sequence>
<dbReference type="EMBL" id="KB932201">
    <property type="protein sequence ID" value="KCV72895.1"/>
    <property type="molecule type" value="Genomic_DNA"/>
</dbReference>
<dbReference type="Proteomes" id="UP000030693">
    <property type="component" value="Unassembled WGS sequence"/>
</dbReference>
<accession>A0A058ZEQ9</accession>
<reference evidence="1" key="1">
    <citation type="submission" date="2013-04" db="EMBL/GenBank/DDBJ databases">
        <title>The Genome Sequence of Fonticula alba ATCC 38817.</title>
        <authorList>
            <consortium name="The Broad Institute Genomics Platform"/>
            <person name="Russ C."/>
            <person name="Cuomo C."/>
            <person name="Burger G."/>
            <person name="Gray M.W."/>
            <person name="Holland P.W.H."/>
            <person name="King N."/>
            <person name="Lang F.B.F."/>
            <person name="Roger A.J."/>
            <person name="Ruiz-Trillo I."/>
            <person name="Brown M."/>
            <person name="Walker B."/>
            <person name="Young S."/>
            <person name="Zeng Q."/>
            <person name="Gargeya S."/>
            <person name="Fitzgerald M."/>
            <person name="Haas B."/>
            <person name="Abouelleil A."/>
            <person name="Allen A.W."/>
            <person name="Alvarado L."/>
            <person name="Arachchi H.M."/>
            <person name="Berlin A.M."/>
            <person name="Chapman S.B."/>
            <person name="Gainer-Dewar J."/>
            <person name="Goldberg J."/>
            <person name="Griggs A."/>
            <person name="Gujja S."/>
            <person name="Hansen M."/>
            <person name="Howarth C."/>
            <person name="Imamovic A."/>
            <person name="Ireland A."/>
            <person name="Larimer J."/>
            <person name="McCowan C."/>
            <person name="Murphy C."/>
            <person name="Pearson M."/>
            <person name="Poon T.W."/>
            <person name="Priest M."/>
            <person name="Roberts A."/>
            <person name="Saif S."/>
            <person name="Shea T."/>
            <person name="Sisk P."/>
            <person name="Sykes S."/>
            <person name="Wortman J."/>
            <person name="Nusbaum C."/>
            <person name="Birren B."/>
        </authorList>
    </citation>
    <scope>NUCLEOTIDE SEQUENCE [LARGE SCALE GENOMIC DNA]</scope>
    <source>
        <strain evidence="1">ATCC 38817</strain>
    </source>
</reference>
<dbReference type="GeneID" id="20525190"/>
<evidence type="ECO:0000313" key="1">
    <source>
        <dbReference type="EMBL" id="KCV72895.1"/>
    </source>
</evidence>
<dbReference type="RefSeq" id="XP_009492596.1">
    <property type="nucleotide sequence ID" value="XM_009494321.1"/>
</dbReference>